<dbReference type="RefSeq" id="WP_029099283.1">
    <property type="nucleotide sequence ID" value="NZ_JAPYYP010000008.1"/>
</dbReference>
<dbReference type="EMBL" id="JAPYYP010000008">
    <property type="protein sequence ID" value="MDA5108517.1"/>
    <property type="molecule type" value="Genomic_DNA"/>
</dbReference>
<dbReference type="AlphaFoldDB" id="A0A9X3TPR4"/>
<dbReference type="Gene3D" id="1.20.1290.10">
    <property type="entry name" value="AhpD-like"/>
    <property type="match status" value="1"/>
</dbReference>
<feature type="domain" description="Carboxymuconolactone decarboxylase-like" evidence="1">
    <location>
        <begin position="21"/>
        <end position="99"/>
    </location>
</feature>
<organism evidence="2 3">
    <name type="scientific">Brevibacillus thermoruber</name>
    <dbReference type="NCBI Taxonomy" id="33942"/>
    <lineage>
        <taxon>Bacteria</taxon>
        <taxon>Bacillati</taxon>
        <taxon>Bacillota</taxon>
        <taxon>Bacilli</taxon>
        <taxon>Bacillales</taxon>
        <taxon>Paenibacillaceae</taxon>
        <taxon>Brevibacillus</taxon>
    </lineage>
</organism>
<accession>A0A9X3TPR4</accession>
<comment type="caution">
    <text evidence="2">The sequence shown here is derived from an EMBL/GenBank/DDBJ whole genome shotgun (WGS) entry which is preliminary data.</text>
</comment>
<proteinExistence type="predicted"/>
<dbReference type="InterPro" id="IPR029032">
    <property type="entry name" value="AhpD-like"/>
</dbReference>
<evidence type="ECO:0000259" key="1">
    <source>
        <dbReference type="Pfam" id="PF02627"/>
    </source>
</evidence>
<evidence type="ECO:0000313" key="2">
    <source>
        <dbReference type="EMBL" id="MDA5108517.1"/>
    </source>
</evidence>
<evidence type="ECO:0000313" key="3">
    <source>
        <dbReference type="Proteomes" id="UP001151071"/>
    </source>
</evidence>
<dbReference type="GO" id="GO:0051920">
    <property type="term" value="F:peroxiredoxin activity"/>
    <property type="evidence" value="ECO:0007669"/>
    <property type="project" value="InterPro"/>
</dbReference>
<dbReference type="SUPFAM" id="SSF69118">
    <property type="entry name" value="AhpD-like"/>
    <property type="match status" value="1"/>
</dbReference>
<keyword evidence="3" id="KW-1185">Reference proteome</keyword>
<protein>
    <submittedName>
        <fullName evidence="2">Carboxymuconolactone decarboxylase family protein</fullName>
    </submittedName>
</protein>
<name>A0A9X3TPR4_9BACL</name>
<dbReference type="InterPro" id="IPR003779">
    <property type="entry name" value="CMD-like"/>
</dbReference>
<reference evidence="2" key="1">
    <citation type="submission" date="2022-12" db="EMBL/GenBank/DDBJ databases">
        <title>Draft genome sequence of the thermophilic strain Brevibacillus thermoruber HT42, isolated from Los Humeros, Puebla, Mexico, with biotechnological potential.</title>
        <authorList>
            <person name="Lara Sanchez J."/>
            <person name="Solis Palacios R."/>
            <person name="Bustos Baena A.S."/>
            <person name="Ruz Baez A.E."/>
            <person name="Espinosa Luna G."/>
            <person name="Oliart Ros R.M."/>
        </authorList>
    </citation>
    <scope>NUCLEOTIDE SEQUENCE</scope>
    <source>
        <strain evidence="2">HT42</strain>
    </source>
</reference>
<gene>
    <name evidence="2" type="ORF">O3V59_09100</name>
</gene>
<dbReference type="Proteomes" id="UP001151071">
    <property type="component" value="Unassembled WGS sequence"/>
</dbReference>
<sequence>MEHYLAEQYREGLQAFGRLMPDALNAYTRFTSECFTPGELSSKEKHLMALGISLFAGNEHCIVYHLEAALAEGASEREITETVAVAGAFGGGTTLSHGVILINEVMEEKKLDVQ</sequence>
<dbReference type="Pfam" id="PF02627">
    <property type="entry name" value="CMD"/>
    <property type="match status" value="1"/>
</dbReference>
<dbReference type="PANTHER" id="PTHR33930">
    <property type="entry name" value="ALKYL HYDROPEROXIDE REDUCTASE AHPD"/>
    <property type="match status" value="1"/>
</dbReference>
<dbReference type="PANTHER" id="PTHR33930:SF2">
    <property type="entry name" value="BLR3452 PROTEIN"/>
    <property type="match status" value="1"/>
</dbReference>